<comment type="caution">
    <text evidence="3">The sequence shown here is derived from an EMBL/GenBank/DDBJ whole genome shotgun (WGS) entry which is preliminary data.</text>
</comment>
<dbReference type="SUPFAM" id="SSF55347">
    <property type="entry name" value="Glyceraldehyde-3-phosphate dehydrogenase-like, C-terminal domain"/>
    <property type="match status" value="1"/>
</dbReference>
<dbReference type="InterPro" id="IPR000683">
    <property type="entry name" value="Gfo/Idh/MocA-like_OxRdtase_N"/>
</dbReference>
<reference evidence="3" key="1">
    <citation type="journal article" date="2022" name="ISME J.">
        <title>Identification of active gaseous-alkane degraders at natural gas seeps.</title>
        <authorList>
            <person name="Farhan Ul Haque M."/>
            <person name="Hernandez M."/>
            <person name="Crombie A.T."/>
            <person name="Murrell J.C."/>
        </authorList>
    </citation>
    <scope>NUCLEOTIDE SEQUENCE</scope>
    <source>
        <strain evidence="3">PC2</strain>
    </source>
</reference>
<accession>A0ABS9ZC73</accession>
<gene>
    <name evidence="3" type="ORF">K2U94_19280</name>
</gene>
<dbReference type="SUPFAM" id="SSF51735">
    <property type="entry name" value="NAD(P)-binding Rossmann-fold domains"/>
    <property type="match status" value="1"/>
</dbReference>
<keyword evidence="4" id="KW-1185">Reference proteome</keyword>
<dbReference type="PANTHER" id="PTHR43377">
    <property type="entry name" value="BILIVERDIN REDUCTASE A"/>
    <property type="match status" value="1"/>
</dbReference>
<evidence type="ECO:0000313" key="3">
    <source>
        <dbReference type="EMBL" id="MCI4684885.1"/>
    </source>
</evidence>
<dbReference type="EMBL" id="JAIVFP010000001">
    <property type="protein sequence ID" value="MCI4684885.1"/>
    <property type="molecule type" value="Genomic_DNA"/>
</dbReference>
<dbReference type="InterPro" id="IPR051450">
    <property type="entry name" value="Gfo/Idh/MocA_Oxidoreductases"/>
</dbReference>
<dbReference type="Gene3D" id="3.30.360.10">
    <property type="entry name" value="Dihydrodipicolinate Reductase, domain 2"/>
    <property type="match status" value="1"/>
</dbReference>
<dbReference type="Pfam" id="PF22725">
    <property type="entry name" value="GFO_IDH_MocA_C3"/>
    <property type="match status" value="1"/>
</dbReference>
<dbReference type="Proteomes" id="UP001139104">
    <property type="component" value="Unassembled WGS sequence"/>
</dbReference>
<name>A0ABS9ZC73_9HYPH</name>
<dbReference type="PANTHER" id="PTHR43377:SF6">
    <property type="entry name" value="GFO_IDH_MOCA-LIKE OXIDOREDUCTASE N-TERMINAL DOMAIN-CONTAINING PROTEIN"/>
    <property type="match status" value="1"/>
</dbReference>
<feature type="domain" description="Gfo/Idh/MocA-like oxidoreductase N-terminal" evidence="1">
    <location>
        <begin position="3"/>
        <end position="116"/>
    </location>
</feature>
<evidence type="ECO:0000259" key="2">
    <source>
        <dbReference type="Pfam" id="PF22725"/>
    </source>
</evidence>
<evidence type="ECO:0000313" key="4">
    <source>
        <dbReference type="Proteomes" id="UP001139104"/>
    </source>
</evidence>
<dbReference type="InterPro" id="IPR036291">
    <property type="entry name" value="NAD(P)-bd_dom_sf"/>
</dbReference>
<protein>
    <submittedName>
        <fullName evidence="3">Gfo/Idh/MocA family oxidoreductase</fullName>
    </submittedName>
</protein>
<sequence>MTINISVIGLGPWGHTLANKLSALPDFALKSTYDHHDGRKMAHAEAAPSLDAILEDRSIEACVVTTPNHTHADLALTLLEAGKNVLIAKPLAMTSAACDEVAALARAKGLVAMTGHTTLFNPGVLLMKRLIAETGRPVLHYDARRRGVGRIQKNSVLLDLAVHDVANAIFVTGQHPLSARHVQRAYGGCAAAQAQMFLAFEGGMTGHVESSWVASERRRLAVATLDGKIVKLDELTAKVSVYDTTPVASLANENFSAVKTAEYKIDAHDALADELSTFARFIRDGGFPEENARIARSVVHAIEISQDLGAYP</sequence>
<evidence type="ECO:0000259" key="1">
    <source>
        <dbReference type="Pfam" id="PF01408"/>
    </source>
</evidence>
<dbReference type="InterPro" id="IPR055170">
    <property type="entry name" value="GFO_IDH_MocA-like_dom"/>
</dbReference>
<dbReference type="RefSeq" id="WP_243068759.1">
    <property type="nucleotide sequence ID" value="NZ_JAIVFK010000050.1"/>
</dbReference>
<proteinExistence type="predicted"/>
<dbReference type="Pfam" id="PF01408">
    <property type="entry name" value="GFO_IDH_MocA"/>
    <property type="match status" value="1"/>
</dbReference>
<organism evidence="3 4">
    <name type="scientific">Candidatus Rhodoblastus alkanivorans</name>
    <dbReference type="NCBI Taxonomy" id="2954117"/>
    <lineage>
        <taxon>Bacteria</taxon>
        <taxon>Pseudomonadati</taxon>
        <taxon>Pseudomonadota</taxon>
        <taxon>Alphaproteobacteria</taxon>
        <taxon>Hyphomicrobiales</taxon>
        <taxon>Rhodoblastaceae</taxon>
        <taxon>Rhodoblastus</taxon>
    </lineage>
</organism>
<feature type="domain" description="GFO/IDH/MocA-like oxidoreductase" evidence="2">
    <location>
        <begin position="153"/>
        <end position="228"/>
    </location>
</feature>
<dbReference type="Gene3D" id="3.40.50.720">
    <property type="entry name" value="NAD(P)-binding Rossmann-like Domain"/>
    <property type="match status" value="1"/>
</dbReference>